<dbReference type="NCBIfam" id="TIGR00530">
    <property type="entry name" value="AGP_acyltrn"/>
    <property type="match status" value="1"/>
</dbReference>
<keyword evidence="11" id="KW-0594">Phospholipid biosynthesis</keyword>
<keyword evidence="11" id="KW-1208">Phospholipid metabolism</keyword>
<evidence type="ECO:0000256" key="9">
    <source>
        <dbReference type="ARBA" id="ARBA00023098"/>
    </source>
</evidence>
<evidence type="ECO:0000256" key="8">
    <source>
        <dbReference type="ARBA" id="ARBA00022679"/>
    </source>
</evidence>
<dbReference type="InterPro" id="IPR002123">
    <property type="entry name" value="Plipid/glycerol_acylTrfase"/>
</dbReference>
<protein>
    <recommendedName>
        <fullName evidence="6 11">1-acyl-sn-glycerol-3-phosphate acyltransferase</fullName>
        <ecNumber evidence="5 11">2.3.1.51</ecNumber>
    </recommendedName>
</protein>
<keyword evidence="8 11" id="KW-0808">Transferase</keyword>
<organism evidence="14 15">
    <name type="scientific">Luteimonas padinae</name>
    <dbReference type="NCBI Taxonomy" id="1714359"/>
    <lineage>
        <taxon>Bacteria</taxon>
        <taxon>Pseudomonadati</taxon>
        <taxon>Pseudomonadota</taxon>
        <taxon>Gammaproteobacteria</taxon>
        <taxon>Lysobacterales</taxon>
        <taxon>Lysobacteraceae</taxon>
        <taxon>Luteimonas</taxon>
    </lineage>
</organism>
<name>A0ABV6STL4_9GAMM</name>
<dbReference type="CDD" id="cd07989">
    <property type="entry name" value="LPLAT_AGPAT-like"/>
    <property type="match status" value="1"/>
</dbReference>
<evidence type="ECO:0000256" key="3">
    <source>
        <dbReference type="ARBA" id="ARBA00005189"/>
    </source>
</evidence>
<reference evidence="14 15" key="1">
    <citation type="submission" date="2024-09" db="EMBL/GenBank/DDBJ databases">
        <authorList>
            <person name="Sun Q."/>
            <person name="Mori K."/>
        </authorList>
    </citation>
    <scope>NUCLEOTIDE SEQUENCE [LARGE SCALE GENOMIC DNA]</scope>
    <source>
        <strain evidence="14 15">KCTC 52403</strain>
    </source>
</reference>
<dbReference type="GO" id="GO:0016746">
    <property type="term" value="F:acyltransferase activity"/>
    <property type="evidence" value="ECO:0007669"/>
    <property type="project" value="UniProtKB-KW"/>
</dbReference>
<evidence type="ECO:0000256" key="5">
    <source>
        <dbReference type="ARBA" id="ARBA00013211"/>
    </source>
</evidence>
<evidence type="ECO:0000259" key="13">
    <source>
        <dbReference type="SMART" id="SM00563"/>
    </source>
</evidence>
<comment type="caution">
    <text evidence="14">The sequence shown here is derived from an EMBL/GenBank/DDBJ whole genome shotgun (WGS) entry which is preliminary data.</text>
</comment>
<comment type="catalytic activity">
    <reaction evidence="1 11">
        <text>a 1-acyl-sn-glycero-3-phosphate + an acyl-CoA = a 1,2-diacyl-sn-glycero-3-phosphate + CoA</text>
        <dbReference type="Rhea" id="RHEA:19709"/>
        <dbReference type="ChEBI" id="CHEBI:57287"/>
        <dbReference type="ChEBI" id="CHEBI:57970"/>
        <dbReference type="ChEBI" id="CHEBI:58342"/>
        <dbReference type="ChEBI" id="CHEBI:58608"/>
        <dbReference type="EC" id="2.3.1.51"/>
    </reaction>
</comment>
<keyword evidence="7 11" id="KW-0444">Lipid biosynthesis</keyword>
<comment type="pathway">
    <text evidence="3">Lipid metabolism.</text>
</comment>
<evidence type="ECO:0000256" key="7">
    <source>
        <dbReference type="ARBA" id="ARBA00022516"/>
    </source>
</evidence>
<evidence type="ECO:0000256" key="6">
    <source>
        <dbReference type="ARBA" id="ARBA00016139"/>
    </source>
</evidence>
<feature type="transmembrane region" description="Helical" evidence="12">
    <location>
        <begin position="20"/>
        <end position="41"/>
    </location>
</feature>
<proteinExistence type="inferred from homology"/>
<evidence type="ECO:0000256" key="12">
    <source>
        <dbReference type="SAM" id="Phobius"/>
    </source>
</evidence>
<feature type="domain" description="Phospholipid/glycerol acyltransferase" evidence="13">
    <location>
        <begin position="82"/>
        <end position="196"/>
    </location>
</feature>
<dbReference type="PANTHER" id="PTHR10434">
    <property type="entry name" value="1-ACYL-SN-GLYCEROL-3-PHOSPHATE ACYLTRANSFERASE"/>
    <property type="match status" value="1"/>
</dbReference>
<keyword evidence="12" id="KW-1133">Transmembrane helix</keyword>
<dbReference type="Pfam" id="PF01553">
    <property type="entry name" value="Acyltransferase"/>
    <property type="match status" value="1"/>
</dbReference>
<accession>A0ABV6STL4</accession>
<dbReference type="RefSeq" id="WP_189496479.1">
    <property type="nucleotide sequence ID" value="NZ_BMZT01000004.1"/>
</dbReference>
<dbReference type="PANTHER" id="PTHR10434:SF64">
    <property type="entry name" value="1-ACYL-SN-GLYCEROL-3-PHOSPHATE ACYLTRANSFERASE-RELATED"/>
    <property type="match status" value="1"/>
</dbReference>
<comment type="similarity">
    <text evidence="4 11">Belongs to the 1-acyl-sn-glycerol-3-phosphate acyltransferase family.</text>
</comment>
<keyword evidence="15" id="KW-1185">Reference proteome</keyword>
<comment type="pathway">
    <text evidence="2">Phospholipid metabolism; CDP-diacylglycerol biosynthesis; CDP-diacylglycerol from sn-glycerol 3-phosphate: step 2/3.</text>
</comment>
<dbReference type="SUPFAM" id="SSF69593">
    <property type="entry name" value="Glycerol-3-phosphate (1)-acyltransferase"/>
    <property type="match status" value="1"/>
</dbReference>
<keyword evidence="10 11" id="KW-0012">Acyltransferase</keyword>
<keyword evidence="12" id="KW-0812">Transmembrane</keyword>
<evidence type="ECO:0000256" key="11">
    <source>
        <dbReference type="RuleBase" id="RU361267"/>
    </source>
</evidence>
<dbReference type="SMART" id="SM00563">
    <property type="entry name" value="PlsC"/>
    <property type="match status" value="1"/>
</dbReference>
<dbReference type="EMBL" id="JBHLTF010000005">
    <property type="protein sequence ID" value="MFC0716744.1"/>
    <property type="molecule type" value="Genomic_DNA"/>
</dbReference>
<keyword evidence="12" id="KW-0472">Membrane</keyword>
<gene>
    <name evidence="14" type="ORF">ACFFFU_03060</name>
</gene>
<keyword evidence="9 11" id="KW-0443">Lipid metabolism</keyword>
<evidence type="ECO:0000313" key="14">
    <source>
        <dbReference type="EMBL" id="MFC0716744.1"/>
    </source>
</evidence>
<sequence>MDEAESAARRLAWGVHNAVGFVFTLFWTAGWISLALLVLLATRRRDVALRMAARCWAPGLTGGAGARLVVEGADAVDWSRPYLLVSNHQSVIDICALFQAVPVPLHFLLKQEMAKVPFVGWYARACGMLFIERDNPRAGPRLRREAAALLGAGHTLCLFPEGTRSRTGVVAPFKGGGFQSAIDAGVDVLPVAIDGAGDVLPPEGFRVRAGVITVRFGAPLATGDASGAAGRQALADAAHASVLALLRRSA</sequence>
<evidence type="ECO:0000313" key="15">
    <source>
        <dbReference type="Proteomes" id="UP001589898"/>
    </source>
</evidence>
<evidence type="ECO:0000256" key="4">
    <source>
        <dbReference type="ARBA" id="ARBA00008655"/>
    </source>
</evidence>
<evidence type="ECO:0000256" key="10">
    <source>
        <dbReference type="ARBA" id="ARBA00023315"/>
    </source>
</evidence>
<evidence type="ECO:0000256" key="2">
    <source>
        <dbReference type="ARBA" id="ARBA00004728"/>
    </source>
</evidence>
<evidence type="ECO:0000256" key="1">
    <source>
        <dbReference type="ARBA" id="ARBA00001141"/>
    </source>
</evidence>
<dbReference type="InterPro" id="IPR004552">
    <property type="entry name" value="AGP_acyltrans"/>
</dbReference>
<dbReference type="EC" id="2.3.1.51" evidence="5 11"/>
<comment type="domain">
    <text evidence="11">The HXXXXD motif is essential for acyltransferase activity and may constitute the binding site for the phosphate moiety of the glycerol-3-phosphate.</text>
</comment>
<dbReference type="Proteomes" id="UP001589898">
    <property type="component" value="Unassembled WGS sequence"/>
</dbReference>